<reference evidence="2 3" key="1">
    <citation type="submission" date="2016-10" db="EMBL/GenBank/DDBJ databases">
        <authorList>
            <person name="Varghese N."/>
            <person name="Submissions S."/>
        </authorList>
    </citation>
    <scope>NUCLEOTIDE SEQUENCE [LARGE SCALE GENOMIC DNA]</scope>
    <source>
        <strain evidence="2 3">DSM 24802</strain>
    </source>
</reference>
<dbReference type="EMBL" id="FNOB01000055">
    <property type="protein sequence ID" value="SDX96588.1"/>
    <property type="molecule type" value="Genomic_DNA"/>
</dbReference>
<sequence>MRIRGVDRLGRGARSTSGMQKDEMTDRLQGKEALPAQGTPREVFATFLKLGLTSFGGPIAHLGYFRLLFSVCFLSCQKSLAPTERLTKNYLFLLSARFTVKSS</sequence>
<comment type="caution">
    <text evidence="2">The sequence shown here is derived from an EMBL/GenBank/DDBJ whole genome shotgun (WGS) entry which is preliminary data.</text>
</comment>
<feature type="compositionally biased region" description="Basic and acidic residues" evidence="1">
    <location>
        <begin position="20"/>
        <end position="30"/>
    </location>
</feature>
<feature type="compositionally biased region" description="Basic and acidic residues" evidence="1">
    <location>
        <begin position="1"/>
        <end position="10"/>
    </location>
</feature>
<evidence type="ECO:0008006" key="4">
    <source>
        <dbReference type="Google" id="ProtNLM"/>
    </source>
</evidence>
<keyword evidence="3" id="KW-1185">Reference proteome</keyword>
<organism evidence="2 3">
    <name type="scientific">Allgaiera indica</name>
    <dbReference type="NCBI Taxonomy" id="765699"/>
    <lineage>
        <taxon>Bacteria</taxon>
        <taxon>Pseudomonadati</taxon>
        <taxon>Pseudomonadota</taxon>
        <taxon>Alphaproteobacteria</taxon>
        <taxon>Rhodobacterales</taxon>
        <taxon>Paracoccaceae</taxon>
        <taxon>Allgaiera</taxon>
    </lineage>
</organism>
<feature type="region of interest" description="Disordered" evidence="1">
    <location>
        <begin position="1"/>
        <end position="37"/>
    </location>
</feature>
<protein>
    <recommendedName>
        <fullName evidence="4">Chromate transporter</fullName>
    </recommendedName>
</protein>
<evidence type="ECO:0000313" key="2">
    <source>
        <dbReference type="EMBL" id="SDX96588.1"/>
    </source>
</evidence>
<proteinExistence type="predicted"/>
<evidence type="ECO:0000313" key="3">
    <source>
        <dbReference type="Proteomes" id="UP000199541"/>
    </source>
</evidence>
<evidence type="ECO:0000256" key="1">
    <source>
        <dbReference type="SAM" id="MobiDB-lite"/>
    </source>
</evidence>
<accession>A0A1H3G1N2</accession>
<name>A0A1H3G1N2_9RHOB</name>
<gene>
    <name evidence="2" type="ORF">SAMN05444006_1553</name>
</gene>
<dbReference type="Proteomes" id="UP000199541">
    <property type="component" value="Unassembled WGS sequence"/>
</dbReference>